<keyword evidence="1" id="KW-0547">Nucleotide-binding</keyword>
<feature type="compositionally biased region" description="Basic and acidic residues" evidence="3">
    <location>
        <begin position="253"/>
        <end position="263"/>
    </location>
</feature>
<feature type="domain" description="ABC transporter" evidence="4">
    <location>
        <begin position="13"/>
        <end position="246"/>
    </location>
</feature>
<dbReference type="InterPro" id="IPR015854">
    <property type="entry name" value="ABC_transpr_LolD-like"/>
</dbReference>
<dbReference type="GO" id="GO:0005886">
    <property type="term" value="C:plasma membrane"/>
    <property type="evidence" value="ECO:0007669"/>
    <property type="project" value="TreeGrafter"/>
</dbReference>
<dbReference type="InterPro" id="IPR017871">
    <property type="entry name" value="ABC_transporter-like_CS"/>
</dbReference>
<gene>
    <name evidence="5" type="ORF">LX83_004398</name>
</gene>
<dbReference type="Gene3D" id="3.40.50.300">
    <property type="entry name" value="P-loop containing nucleotide triphosphate hydrolases"/>
    <property type="match status" value="1"/>
</dbReference>
<keyword evidence="2 5" id="KW-0067">ATP-binding</keyword>
<feature type="compositionally biased region" description="Pro residues" evidence="3">
    <location>
        <begin position="229"/>
        <end position="245"/>
    </location>
</feature>
<sequence length="263" mass="27678">MTDTRTTAPVLATHQAHVTYRTPGGVVAALTDVSLDVPATGITVLAGPSGSGKSTLLRLLGLIERPTRGSVHLQGQPVSDLPHRRLRRLRRTRVAMVFQRPTDNLIDHLSVGDNLRAAAQSAGRACVEQDLLERLGLAGTAAWAVTALSGGQQQRLAFGCALARGPAVILADEPTSQLDTDSADLVLATLRELAGSDTPVVVASHDDRLIALGQTVIRLHQGRRATPQPATPEPDTPGAEPPGPDTPSADTPEPTRTDEDPTR</sequence>
<dbReference type="PANTHER" id="PTHR24220">
    <property type="entry name" value="IMPORT ATP-BINDING PROTEIN"/>
    <property type="match status" value="1"/>
</dbReference>
<proteinExistence type="predicted"/>
<evidence type="ECO:0000313" key="5">
    <source>
        <dbReference type="EMBL" id="MCP2167525.1"/>
    </source>
</evidence>
<dbReference type="GO" id="GO:0005524">
    <property type="term" value="F:ATP binding"/>
    <property type="evidence" value="ECO:0007669"/>
    <property type="project" value="UniProtKB-KW"/>
</dbReference>
<name>A0AAE3KHM6_9PSEU</name>
<dbReference type="InterPro" id="IPR027417">
    <property type="entry name" value="P-loop_NTPase"/>
</dbReference>
<dbReference type="InterPro" id="IPR003593">
    <property type="entry name" value="AAA+_ATPase"/>
</dbReference>
<dbReference type="SMART" id="SM00382">
    <property type="entry name" value="AAA"/>
    <property type="match status" value="1"/>
</dbReference>
<evidence type="ECO:0000256" key="3">
    <source>
        <dbReference type="SAM" id="MobiDB-lite"/>
    </source>
</evidence>
<dbReference type="RefSeq" id="WP_253774498.1">
    <property type="nucleotide sequence ID" value="NZ_JAMTCK010000010.1"/>
</dbReference>
<evidence type="ECO:0000256" key="1">
    <source>
        <dbReference type="ARBA" id="ARBA00022741"/>
    </source>
</evidence>
<accession>A0AAE3KHM6</accession>
<comment type="caution">
    <text evidence="5">The sequence shown here is derived from an EMBL/GenBank/DDBJ whole genome shotgun (WGS) entry which is preliminary data.</text>
</comment>
<dbReference type="Proteomes" id="UP001206128">
    <property type="component" value="Unassembled WGS sequence"/>
</dbReference>
<evidence type="ECO:0000313" key="6">
    <source>
        <dbReference type="Proteomes" id="UP001206128"/>
    </source>
</evidence>
<dbReference type="EMBL" id="JAMTCK010000010">
    <property type="protein sequence ID" value="MCP2167525.1"/>
    <property type="molecule type" value="Genomic_DNA"/>
</dbReference>
<dbReference type="GO" id="GO:0016887">
    <property type="term" value="F:ATP hydrolysis activity"/>
    <property type="evidence" value="ECO:0007669"/>
    <property type="project" value="InterPro"/>
</dbReference>
<reference evidence="5" key="1">
    <citation type="submission" date="2022-06" db="EMBL/GenBank/DDBJ databases">
        <title>Genomic Encyclopedia of Archaeal and Bacterial Type Strains, Phase II (KMG-II): from individual species to whole genera.</title>
        <authorList>
            <person name="Goeker M."/>
        </authorList>
    </citation>
    <scope>NUCLEOTIDE SEQUENCE</scope>
    <source>
        <strain evidence="5">DSM 43935</strain>
    </source>
</reference>
<dbReference type="GO" id="GO:0022857">
    <property type="term" value="F:transmembrane transporter activity"/>
    <property type="evidence" value="ECO:0007669"/>
    <property type="project" value="TreeGrafter"/>
</dbReference>
<dbReference type="SUPFAM" id="SSF52540">
    <property type="entry name" value="P-loop containing nucleoside triphosphate hydrolases"/>
    <property type="match status" value="1"/>
</dbReference>
<dbReference type="PROSITE" id="PS50893">
    <property type="entry name" value="ABC_TRANSPORTER_2"/>
    <property type="match status" value="1"/>
</dbReference>
<dbReference type="InterPro" id="IPR003439">
    <property type="entry name" value="ABC_transporter-like_ATP-bd"/>
</dbReference>
<keyword evidence="6" id="KW-1185">Reference proteome</keyword>
<feature type="region of interest" description="Disordered" evidence="3">
    <location>
        <begin position="220"/>
        <end position="263"/>
    </location>
</feature>
<evidence type="ECO:0000256" key="2">
    <source>
        <dbReference type="ARBA" id="ARBA00022840"/>
    </source>
</evidence>
<dbReference type="AlphaFoldDB" id="A0AAE3KHM6"/>
<evidence type="ECO:0000259" key="4">
    <source>
        <dbReference type="PROSITE" id="PS50893"/>
    </source>
</evidence>
<dbReference type="PROSITE" id="PS00211">
    <property type="entry name" value="ABC_TRANSPORTER_1"/>
    <property type="match status" value="1"/>
</dbReference>
<protein>
    <submittedName>
        <fullName evidence="5">Macrolide transport system ATP-binding/permease protein</fullName>
    </submittedName>
</protein>
<organism evidence="5 6">
    <name type="scientific">Goodfellowiella coeruleoviolacea</name>
    <dbReference type="NCBI Taxonomy" id="334858"/>
    <lineage>
        <taxon>Bacteria</taxon>
        <taxon>Bacillati</taxon>
        <taxon>Actinomycetota</taxon>
        <taxon>Actinomycetes</taxon>
        <taxon>Pseudonocardiales</taxon>
        <taxon>Pseudonocardiaceae</taxon>
        <taxon>Goodfellowiella</taxon>
    </lineage>
</organism>
<dbReference type="Pfam" id="PF00005">
    <property type="entry name" value="ABC_tran"/>
    <property type="match status" value="1"/>
</dbReference>